<dbReference type="EMBL" id="SMGR01000001">
    <property type="protein sequence ID" value="TCL08059.1"/>
    <property type="molecule type" value="Genomic_DNA"/>
</dbReference>
<proteinExistence type="predicted"/>
<dbReference type="RefSeq" id="WP_132858222.1">
    <property type="nucleotide sequence ID" value="NZ_SMGR01000001.1"/>
</dbReference>
<dbReference type="InterPro" id="IPR050561">
    <property type="entry name" value="PTP"/>
</dbReference>
<organism evidence="3 4">
    <name type="scientific">Shimia isoporae</name>
    <dbReference type="NCBI Taxonomy" id="647720"/>
    <lineage>
        <taxon>Bacteria</taxon>
        <taxon>Pseudomonadati</taxon>
        <taxon>Pseudomonadota</taxon>
        <taxon>Alphaproteobacteria</taxon>
        <taxon>Rhodobacterales</taxon>
        <taxon>Roseobacteraceae</taxon>
    </lineage>
</organism>
<dbReference type="PROSITE" id="PS00383">
    <property type="entry name" value="TYR_PHOSPHATASE_1"/>
    <property type="match status" value="1"/>
</dbReference>
<dbReference type="InterPro" id="IPR016130">
    <property type="entry name" value="Tyr_Pase_AS"/>
</dbReference>
<accession>A0A4R1NKA8</accession>
<dbReference type="FunFam" id="3.90.190.10:FF:000157">
    <property type="entry name" value="Protein-tyrosine phosphatase"/>
    <property type="match status" value="1"/>
</dbReference>
<comment type="caution">
    <text evidence="3">The sequence shown here is derived from an EMBL/GenBank/DDBJ whole genome shotgun (WGS) entry which is preliminary data.</text>
</comment>
<sequence length="154" mass="16450">MSFEIVEWRIGPGIVALSPMPVSLEDFDRVAAWAPSAVVSVTSEAEMAAKGTGIQGRLQSGQWTWHHAPIVDFGVPSAEFMNNWPALSAELLGQLEKGGRVLVHCKGGCGRSGMLVLALMVLSGKNATTALSNIRATRPCAVETNDQFQWASNV</sequence>
<reference evidence="3 4" key="1">
    <citation type="submission" date="2019-03" db="EMBL/GenBank/DDBJ databases">
        <title>Genomic Encyclopedia of Archaeal and Bacterial Type Strains, Phase II (KMG-II): from individual species to whole genera.</title>
        <authorList>
            <person name="Goeker M."/>
        </authorList>
    </citation>
    <scope>NUCLEOTIDE SEQUENCE [LARGE SCALE GENOMIC DNA]</scope>
    <source>
        <strain evidence="3 4">DSM 26433</strain>
    </source>
</reference>
<dbReference type="Pfam" id="PF22784">
    <property type="entry name" value="PTP-SAK"/>
    <property type="match status" value="1"/>
</dbReference>
<dbReference type="AlphaFoldDB" id="A0A4R1NKA8"/>
<dbReference type="InterPro" id="IPR029021">
    <property type="entry name" value="Prot-tyrosine_phosphatase-like"/>
</dbReference>
<evidence type="ECO:0000259" key="2">
    <source>
        <dbReference type="PROSITE" id="PS50056"/>
    </source>
</evidence>
<dbReference type="PROSITE" id="PS50056">
    <property type="entry name" value="TYR_PHOSPHATASE_2"/>
    <property type="match status" value="1"/>
</dbReference>
<keyword evidence="4" id="KW-1185">Reference proteome</keyword>
<dbReference type="OrthoDB" id="9806482at2"/>
<name>A0A4R1NKA8_9RHOB</name>
<dbReference type="SUPFAM" id="SSF52799">
    <property type="entry name" value="(Phosphotyrosine protein) phosphatases II"/>
    <property type="match status" value="1"/>
</dbReference>
<evidence type="ECO:0000256" key="1">
    <source>
        <dbReference type="ARBA" id="ARBA00022801"/>
    </source>
</evidence>
<dbReference type="InterPro" id="IPR003595">
    <property type="entry name" value="Tyr_Pase_cat"/>
</dbReference>
<protein>
    <submittedName>
        <fullName evidence="3">Dual specificity protein phosphatase-like protein</fullName>
    </submittedName>
</protein>
<dbReference type="Gene3D" id="3.90.190.10">
    <property type="entry name" value="Protein tyrosine phosphatase superfamily"/>
    <property type="match status" value="1"/>
</dbReference>
<dbReference type="GO" id="GO:0016791">
    <property type="term" value="F:phosphatase activity"/>
    <property type="evidence" value="ECO:0007669"/>
    <property type="project" value="UniProtKB-ARBA"/>
</dbReference>
<dbReference type="SMART" id="SM00404">
    <property type="entry name" value="PTPc_motif"/>
    <property type="match status" value="1"/>
</dbReference>
<feature type="domain" description="Tyrosine specific protein phosphatases" evidence="2">
    <location>
        <begin position="78"/>
        <end position="149"/>
    </location>
</feature>
<dbReference type="Proteomes" id="UP000295673">
    <property type="component" value="Unassembled WGS sequence"/>
</dbReference>
<dbReference type="InterPro" id="IPR057023">
    <property type="entry name" value="PTP-SAK"/>
</dbReference>
<evidence type="ECO:0000313" key="4">
    <source>
        <dbReference type="Proteomes" id="UP000295673"/>
    </source>
</evidence>
<evidence type="ECO:0000313" key="3">
    <source>
        <dbReference type="EMBL" id="TCL08059.1"/>
    </source>
</evidence>
<dbReference type="PANTHER" id="PTHR23339">
    <property type="entry name" value="TYROSINE SPECIFIC PROTEIN PHOSPHATASE AND DUAL SPECIFICITY PROTEIN PHOSPHATASE"/>
    <property type="match status" value="1"/>
</dbReference>
<keyword evidence="1" id="KW-0378">Hydrolase</keyword>
<gene>
    <name evidence="3" type="ORF">BXY66_0091</name>
</gene>
<dbReference type="InterPro" id="IPR000387">
    <property type="entry name" value="Tyr_Pase_dom"/>
</dbReference>